<organism evidence="4 5">
    <name type="scientific">Clostridium estertheticum</name>
    <dbReference type="NCBI Taxonomy" id="238834"/>
    <lineage>
        <taxon>Bacteria</taxon>
        <taxon>Bacillati</taxon>
        <taxon>Bacillota</taxon>
        <taxon>Clostridia</taxon>
        <taxon>Eubacteriales</taxon>
        <taxon>Clostridiaceae</taxon>
        <taxon>Clostridium</taxon>
    </lineage>
</organism>
<dbReference type="Pfam" id="PF12708">
    <property type="entry name" value="Pect-lyase_RHGA_epim"/>
    <property type="match status" value="1"/>
</dbReference>
<dbReference type="SMART" id="SM00060">
    <property type="entry name" value="FN3"/>
    <property type="match status" value="1"/>
</dbReference>
<feature type="signal peptide" evidence="2">
    <location>
        <begin position="1"/>
        <end position="33"/>
    </location>
</feature>
<evidence type="ECO:0000313" key="4">
    <source>
        <dbReference type="EMBL" id="WAG62664.1"/>
    </source>
</evidence>
<protein>
    <submittedName>
        <fullName evidence="4">Glycoside hydrolase family 28 protein</fullName>
    </submittedName>
</protein>
<proteinExistence type="inferred from homology"/>
<dbReference type="GO" id="GO:0005975">
    <property type="term" value="P:carbohydrate metabolic process"/>
    <property type="evidence" value="ECO:0007669"/>
    <property type="project" value="InterPro"/>
</dbReference>
<dbReference type="PANTHER" id="PTHR31339">
    <property type="entry name" value="PECTIN LYASE-RELATED"/>
    <property type="match status" value="1"/>
</dbReference>
<reference evidence="4" key="1">
    <citation type="submission" date="2021-11" db="EMBL/GenBank/DDBJ databases">
        <title>Clostridia strains as spoilage organisms.</title>
        <authorList>
            <person name="Wambui J."/>
            <person name="Stevens M.J.A."/>
            <person name="Stephan R."/>
        </authorList>
    </citation>
    <scope>NUCLEOTIDE SEQUENCE</scope>
    <source>
        <strain evidence="4">CF009</strain>
    </source>
</reference>
<sequence length="576" mass="62791">MKHVWNKKKIISLFLMAFMCTVPILFNQHIVYAAGEAEASITNSISTVNLSTKMKIASITKESRYAPSNLRKSPASATDKSIVLIWEKPAEYSNITGYTIYSGNKKIGETDKTYYKVQGLNEDTKYKYVIKAHDVNEFESISSNEVTIKTEKTGKILNIKDYGAVGNGITKDTESIQKAIDACPKGGTVLLLEGKYLSGALYLHSDMTFYVAKNAQLIPSSELKDYPFTSARHDIEDIYDPNSPTLGNPAFSSLLNAGNMDHNKGATTQNIKILGEGTIGDKSNGLALRVAYDAFCADTVNNKASHYGGGSLISLKNCSNVYMDGIHIQNGMMWTIVPVYSSYITSYNLDITTTVHNGDGFNPNSSTNIYMLENSFTTGDDCSAIKSGKDAEGREIGRPSTNIYYRGCVFNAGHGGITCGSEMSGGISDVFAEDCTLVPVDINTKATNPGIRVKVSPSRGGYIRNLKVRDSICNKISVITNYDKQAGATQGVSLPDISNFKFDNLTAPEGNSTYILDLNGANFGSSVSYLKDLQFTKCSFYKANLNFCENVLFKNCSFKNGITKTGCINIQEQLGE</sequence>
<dbReference type="Pfam" id="PF00295">
    <property type="entry name" value="Glyco_hydro_28"/>
    <property type="match status" value="1"/>
</dbReference>
<name>A0AA47I9P2_9CLOT</name>
<feature type="domain" description="Fibronectin type-III" evidence="3">
    <location>
        <begin position="66"/>
        <end position="153"/>
    </location>
</feature>
<dbReference type="InterPro" id="IPR003961">
    <property type="entry name" value="FN3_dom"/>
</dbReference>
<keyword evidence="1 4" id="KW-0378">Hydrolase</keyword>
<dbReference type="InterPro" id="IPR000743">
    <property type="entry name" value="Glyco_hydro_28"/>
</dbReference>
<dbReference type="RefSeq" id="WP_216125874.1">
    <property type="nucleotide sequence ID" value="NZ_CP086239.1"/>
</dbReference>
<evidence type="ECO:0000259" key="3">
    <source>
        <dbReference type="PROSITE" id="PS50853"/>
    </source>
</evidence>
<dbReference type="EMBL" id="CP086239">
    <property type="protein sequence ID" value="WAG62664.1"/>
    <property type="molecule type" value="Genomic_DNA"/>
</dbReference>
<dbReference type="InterPro" id="IPR051801">
    <property type="entry name" value="GH28_Enzymes"/>
</dbReference>
<evidence type="ECO:0000256" key="2">
    <source>
        <dbReference type="SAM" id="SignalP"/>
    </source>
</evidence>
<dbReference type="AlphaFoldDB" id="A0AA47I9P2"/>
<dbReference type="Pfam" id="PF00041">
    <property type="entry name" value="fn3"/>
    <property type="match status" value="1"/>
</dbReference>
<keyword evidence="1" id="KW-0326">Glycosidase</keyword>
<accession>A0AA47I9P2</accession>
<dbReference type="PROSITE" id="PS50853">
    <property type="entry name" value="FN3"/>
    <property type="match status" value="1"/>
</dbReference>
<dbReference type="PANTHER" id="PTHR31339:SF9">
    <property type="entry name" value="PLASMIN AND FIBRONECTIN-BINDING PROTEIN A"/>
    <property type="match status" value="1"/>
</dbReference>
<evidence type="ECO:0000256" key="1">
    <source>
        <dbReference type="RuleBase" id="RU361169"/>
    </source>
</evidence>
<gene>
    <name evidence="4" type="ORF">LL038_10710</name>
</gene>
<dbReference type="Proteomes" id="UP001164733">
    <property type="component" value="Chromosome"/>
</dbReference>
<keyword evidence="2" id="KW-0732">Signal</keyword>
<dbReference type="CDD" id="cd00063">
    <property type="entry name" value="FN3"/>
    <property type="match status" value="1"/>
</dbReference>
<evidence type="ECO:0000313" key="5">
    <source>
        <dbReference type="Proteomes" id="UP001164733"/>
    </source>
</evidence>
<dbReference type="InterPro" id="IPR024535">
    <property type="entry name" value="RHGA/B-epi-like_pectate_lyase"/>
</dbReference>
<feature type="chain" id="PRO_5041394260" evidence="2">
    <location>
        <begin position="34"/>
        <end position="576"/>
    </location>
</feature>
<comment type="similarity">
    <text evidence="1">Belongs to the glycosyl hydrolase 28 family.</text>
</comment>
<dbReference type="GO" id="GO:0004650">
    <property type="term" value="F:polygalacturonase activity"/>
    <property type="evidence" value="ECO:0007669"/>
    <property type="project" value="InterPro"/>
</dbReference>